<dbReference type="Proteomes" id="UP001249076">
    <property type="component" value="Unassembled WGS sequence"/>
</dbReference>
<dbReference type="Proteomes" id="UP001253458">
    <property type="component" value="Unassembled WGS sequence"/>
</dbReference>
<sequence>MGAVHGEPYCPCEMERRGLPPSALRVAEEAKFAEFVRSGGLDDLLRGAAARSSTLLAKGQPPKEQTQ</sequence>
<evidence type="ECO:0000313" key="1">
    <source>
        <dbReference type="EMBL" id="MDR6768664.1"/>
    </source>
</evidence>
<dbReference type="RefSeq" id="WP_209818721.1">
    <property type="nucleotide sequence ID" value="NZ_JAVDTL010000006.1"/>
</dbReference>
<accession>A0AAJ2BV95</accession>
<evidence type="ECO:0000313" key="3">
    <source>
        <dbReference type="Proteomes" id="UP001249076"/>
    </source>
</evidence>
<reference evidence="1 3" key="1">
    <citation type="submission" date="2023-07" db="EMBL/GenBank/DDBJ databases">
        <title>Sorghum-associated microbial communities from plants grown in Nebraska, USA.</title>
        <authorList>
            <person name="Schachtman D."/>
        </authorList>
    </citation>
    <scope>NUCLEOTIDE SEQUENCE</scope>
    <source>
        <strain evidence="2 3">BE105</strain>
        <strain evidence="1">BE69</strain>
    </source>
</reference>
<dbReference type="EMBL" id="JAVDTL010000006">
    <property type="protein sequence ID" value="MDR6768664.1"/>
    <property type="molecule type" value="Genomic_DNA"/>
</dbReference>
<gene>
    <name evidence="1" type="ORF">J2W88_003968</name>
    <name evidence="2" type="ORF">J2W93_002218</name>
</gene>
<organism evidence="1 4">
    <name type="scientific">Acidovorax delafieldii</name>
    <name type="common">Pseudomonas delafieldii</name>
    <dbReference type="NCBI Taxonomy" id="47920"/>
    <lineage>
        <taxon>Bacteria</taxon>
        <taxon>Pseudomonadati</taxon>
        <taxon>Pseudomonadota</taxon>
        <taxon>Betaproteobacteria</taxon>
        <taxon>Burkholderiales</taxon>
        <taxon>Comamonadaceae</taxon>
        <taxon>Acidovorax</taxon>
    </lineage>
</organism>
<evidence type="ECO:0000313" key="2">
    <source>
        <dbReference type="EMBL" id="MDR6837380.1"/>
    </source>
</evidence>
<dbReference type="EMBL" id="JAVDTS010000003">
    <property type="protein sequence ID" value="MDR6837380.1"/>
    <property type="molecule type" value="Genomic_DNA"/>
</dbReference>
<comment type="caution">
    <text evidence="1">The sequence shown here is derived from an EMBL/GenBank/DDBJ whole genome shotgun (WGS) entry which is preliminary data.</text>
</comment>
<dbReference type="AlphaFoldDB" id="A0AAJ2BV95"/>
<evidence type="ECO:0000313" key="4">
    <source>
        <dbReference type="Proteomes" id="UP001253458"/>
    </source>
</evidence>
<name>A0AAJ2BV95_ACIDE</name>
<proteinExistence type="predicted"/>
<keyword evidence="3" id="KW-1185">Reference proteome</keyword>
<protein>
    <submittedName>
        <fullName evidence="1">Uncharacterized protein</fullName>
    </submittedName>
</protein>